<feature type="compositionally biased region" description="Basic and acidic residues" evidence="1">
    <location>
        <begin position="70"/>
        <end position="80"/>
    </location>
</feature>
<dbReference type="Proteomes" id="UP001596494">
    <property type="component" value="Unassembled WGS sequence"/>
</dbReference>
<feature type="region of interest" description="Disordered" evidence="1">
    <location>
        <begin position="58"/>
        <end position="80"/>
    </location>
</feature>
<dbReference type="InterPro" id="IPR016161">
    <property type="entry name" value="Ald_DH/histidinol_DH"/>
</dbReference>
<reference evidence="3" key="1">
    <citation type="journal article" date="2019" name="Int. J. Syst. Evol. Microbiol.">
        <title>The Global Catalogue of Microorganisms (GCM) 10K type strain sequencing project: providing services to taxonomists for standard genome sequencing and annotation.</title>
        <authorList>
            <consortium name="The Broad Institute Genomics Platform"/>
            <consortium name="The Broad Institute Genome Sequencing Center for Infectious Disease"/>
            <person name="Wu L."/>
            <person name="Ma J."/>
        </authorList>
    </citation>
    <scope>NUCLEOTIDE SEQUENCE [LARGE SCALE GENOMIC DNA]</scope>
    <source>
        <strain evidence="3">CCUG 73951</strain>
    </source>
</reference>
<accession>A0ABW2JZ40</accession>
<evidence type="ECO:0000313" key="3">
    <source>
        <dbReference type="Proteomes" id="UP001596494"/>
    </source>
</evidence>
<dbReference type="EMBL" id="JBHTBY010000001">
    <property type="protein sequence ID" value="MFC7319648.1"/>
    <property type="molecule type" value="Genomic_DNA"/>
</dbReference>
<gene>
    <name evidence="2" type="ORF">ACFQMN_01950</name>
</gene>
<organism evidence="2 3">
    <name type="scientific">Halobacillus campisalis</name>
    <dbReference type="NCBI Taxonomy" id="435909"/>
    <lineage>
        <taxon>Bacteria</taxon>
        <taxon>Bacillati</taxon>
        <taxon>Bacillota</taxon>
        <taxon>Bacilli</taxon>
        <taxon>Bacillales</taxon>
        <taxon>Bacillaceae</taxon>
        <taxon>Halobacillus</taxon>
    </lineage>
</organism>
<dbReference type="SUPFAM" id="SSF53720">
    <property type="entry name" value="ALDH-like"/>
    <property type="match status" value="1"/>
</dbReference>
<name>A0ABW2JZ40_9BACI</name>
<protein>
    <submittedName>
        <fullName evidence="2">Uncharacterized protein</fullName>
    </submittedName>
</protein>
<dbReference type="RefSeq" id="WP_289215436.1">
    <property type="nucleotide sequence ID" value="NZ_JAPVRC010000003.1"/>
</dbReference>
<sequence length="80" mass="9225">MKRRKIARVLTIEKLSFKEEAVSLANDTIYDLADAVWSTDIEKDEYAVFKLRLSYRDRSTTSTPSILKQHGADKSSQDWS</sequence>
<comment type="caution">
    <text evidence="2">The sequence shown here is derived from an EMBL/GenBank/DDBJ whole genome shotgun (WGS) entry which is preliminary data.</text>
</comment>
<evidence type="ECO:0000256" key="1">
    <source>
        <dbReference type="SAM" id="MobiDB-lite"/>
    </source>
</evidence>
<keyword evidence="3" id="KW-1185">Reference proteome</keyword>
<proteinExistence type="predicted"/>
<evidence type="ECO:0000313" key="2">
    <source>
        <dbReference type="EMBL" id="MFC7319648.1"/>
    </source>
</evidence>